<evidence type="ECO:0000313" key="3">
    <source>
        <dbReference type="Proteomes" id="UP000523007"/>
    </source>
</evidence>
<keyword evidence="2" id="KW-0687">Ribonucleoprotein</keyword>
<name>A0A7W7W5R4_9ACTN</name>
<dbReference type="EMBL" id="JACHJT010000001">
    <property type="protein sequence ID" value="MBB4934080.1"/>
    <property type="molecule type" value="Genomic_DNA"/>
</dbReference>
<keyword evidence="3" id="KW-1185">Reference proteome</keyword>
<evidence type="ECO:0000313" key="2">
    <source>
        <dbReference type="EMBL" id="MBB4934080.1"/>
    </source>
</evidence>
<dbReference type="AlphaFoldDB" id="A0A7W7W5R4"/>
<dbReference type="PANTHER" id="PTHR37809">
    <property type="entry name" value="RIBOSOMAL PROTEIN S12 METHYLTHIOTRANSFERASE ACCESSORY FACTOR YCAO"/>
    <property type="match status" value="1"/>
</dbReference>
<keyword evidence="2" id="KW-0689">Ribosomal protein</keyword>
<dbReference type="PROSITE" id="PS51664">
    <property type="entry name" value="YCAO"/>
    <property type="match status" value="1"/>
</dbReference>
<dbReference type="Pfam" id="PF02624">
    <property type="entry name" value="YcaO"/>
    <property type="match status" value="1"/>
</dbReference>
<dbReference type="Proteomes" id="UP000523007">
    <property type="component" value="Unassembled WGS sequence"/>
</dbReference>
<gene>
    <name evidence="2" type="ORF">F4561_004900</name>
</gene>
<dbReference type="Gene3D" id="3.30.1330.230">
    <property type="match status" value="1"/>
</dbReference>
<protein>
    <submittedName>
        <fullName evidence="2">Ribosomal protein S12 methylthiotransferase accessory factor</fullName>
    </submittedName>
</protein>
<dbReference type="GO" id="GO:0016740">
    <property type="term" value="F:transferase activity"/>
    <property type="evidence" value="ECO:0007669"/>
    <property type="project" value="UniProtKB-KW"/>
</dbReference>
<feature type="domain" description="YcaO" evidence="1">
    <location>
        <begin position="55"/>
        <end position="430"/>
    </location>
</feature>
<dbReference type="PANTHER" id="PTHR37809:SF1">
    <property type="entry name" value="RIBOSOMAL PROTEIN S12 METHYLTHIOTRANSFERASE ACCESSORY FACTOR YCAO"/>
    <property type="match status" value="1"/>
</dbReference>
<dbReference type="GO" id="GO:0005840">
    <property type="term" value="C:ribosome"/>
    <property type="evidence" value="ECO:0007669"/>
    <property type="project" value="UniProtKB-KW"/>
</dbReference>
<dbReference type="RefSeq" id="WP_184581869.1">
    <property type="nucleotide sequence ID" value="NZ_JACHJT010000001.1"/>
</dbReference>
<keyword evidence="2" id="KW-0808">Transferase</keyword>
<dbReference type="InterPro" id="IPR003776">
    <property type="entry name" value="YcaO-like_dom"/>
</dbReference>
<organism evidence="2 3">
    <name type="scientific">Lipingzhangella halophila</name>
    <dbReference type="NCBI Taxonomy" id="1783352"/>
    <lineage>
        <taxon>Bacteria</taxon>
        <taxon>Bacillati</taxon>
        <taxon>Actinomycetota</taxon>
        <taxon>Actinomycetes</taxon>
        <taxon>Streptosporangiales</taxon>
        <taxon>Nocardiopsidaceae</taxon>
        <taxon>Lipingzhangella</taxon>
    </lineage>
</organism>
<comment type="caution">
    <text evidence="2">The sequence shown here is derived from an EMBL/GenBank/DDBJ whole genome shotgun (WGS) entry which is preliminary data.</text>
</comment>
<sequence length="430" mass="45389">MLDIPATLRSPTGVATNYSVRRPDPPDELLWCTAVEVDTGQDAADLPPSMVTVGAYGHTRGDSLVRGAGEAVERYALYPGPRGDAPWQPRPVHASAEELDEASLDYSAAGVALGAPDSVGHRIDWYPARRLRDGARVLIPAALVDWPVSAEQAAHFDPGPSCAAAGEGFDHALRSALFEMIERDAVMVAWERGLRLPRIDVTEEASQPDAPAMLRAAAALVGQASRAGVEVHVARIPTGVPGVFCAVGVAVAHGGDVPVAAVGGRAADDPSAGVLGAVREALQVCSFLRNVARALGRPDRAPARIRGEEDRAAFLVTRTGAELVLDWLRGFGSGELLPAATPVPTEDLVTGLVADGADPLVVDLTPRLPPSLVDMGWSVARVVPAGYQHLRMSEEFSWSWNLPRISGAEVRTGLPARFRPGEGHRPNPLP</sequence>
<proteinExistence type="predicted"/>
<evidence type="ECO:0000259" key="1">
    <source>
        <dbReference type="PROSITE" id="PS51664"/>
    </source>
</evidence>
<reference evidence="2 3" key="1">
    <citation type="submission" date="2020-08" db="EMBL/GenBank/DDBJ databases">
        <title>Sequencing the genomes of 1000 actinobacteria strains.</title>
        <authorList>
            <person name="Klenk H.-P."/>
        </authorList>
    </citation>
    <scope>NUCLEOTIDE SEQUENCE [LARGE SCALE GENOMIC DNA]</scope>
    <source>
        <strain evidence="2 3">DSM 102030</strain>
    </source>
</reference>
<accession>A0A7W7W5R4</accession>